<name>A0A9P8PWB4_WICPI</name>
<keyword evidence="4" id="KW-0507">mRNA processing</keyword>
<feature type="domain" description="Pre-mRNA-splicing factor Syf1/CRNKL1-like C-terminal HAT-repeats" evidence="14">
    <location>
        <begin position="388"/>
        <end position="751"/>
    </location>
</feature>
<dbReference type="Pfam" id="PF23220">
    <property type="entry name" value="HAT_Syf1_M"/>
    <property type="match status" value="1"/>
</dbReference>
<comment type="similarity">
    <text evidence="2">Belongs to the crooked-neck family.</text>
</comment>
<evidence type="ECO:0000313" key="16">
    <source>
        <dbReference type="EMBL" id="KAH3679526.1"/>
    </source>
</evidence>
<evidence type="ECO:0000313" key="17">
    <source>
        <dbReference type="Proteomes" id="UP000774326"/>
    </source>
</evidence>
<feature type="compositionally biased region" description="Polar residues" evidence="12">
    <location>
        <begin position="764"/>
        <end position="778"/>
    </location>
</feature>
<evidence type="ECO:0000256" key="7">
    <source>
        <dbReference type="ARBA" id="ARBA00023187"/>
    </source>
</evidence>
<keyword evidence="5" id="KW-0747">Spliceosome</keyword>
<dbReference type="SMART" id="SM00386">
    <property type="entry name" value="HAT"/>
    <property type="match status" value="8"/>
</dbReference>
<dbReference type="EMBL" id="JAEUBG010004903">
    <property type="protein sequence ID" value="KAH3679526.1"/>
    <property type="molecule type" value="Genomic_DNA"/>
</dbReference>
<feature type="region of interest" description="Disordered" evidence="12">
    <location>
        <begin position="755"/>
        <end position="790"/>
    </location>
</feature>
<evidence type="ECO:0000256" key="6">
    <source>
        <dbReference type="ARBA" id="ARBA00022737"/>
    </source>
</evidence>
<gene>
    <name evidence="16" type="ORF">WICPIJ_008601</name>
</gene>
<dbReference type="InterPro" id="IPR055430">
    <property type="entry name" value="HAT_Syf1_CNRKL1_C"/>
</dbReference>
<evidence type="ECO:0000259" key="15">
    <source>
        <dbReference type="Pfam" id="PF23233"/>
    </source>
</evidence>
<reference evidence="16" key="1">
    <citation type="journal article" date="2021" name="Open Biol.">
        <title>Shared evolutionary footprints suggest mitochondrial oxidative damage underlies multiple complex I losses in fungi.</title>
        <authorList>
            <person name="Schikora-Tamarit M.A."/>
            <person name="Marcet-Houben M."/>
            <person name="Nosek J."/>
            <person name="Gabaldon T."/>
        </authorList>
    </citation>
    <scope>NUCLEOTIDE SEQUENCE</scope>
    <source>
        <strain evidence="16">CBS2887</strain>
    </source>
</reference>
<comment type="subunit">
    <text evidence="3">Associated with the spliceosome.</text>
</comment>
<dbReference type="Proteomes" id="UP000774326">
    <property type="component" value="Unassembled WGS sequence"/>
</dbReference>
<dbReference type="Pfam" id="PF23231">
    <property type="entry name" value="HAT_Syf1_CNRKL1_C"/>
    <property type="match status" value="1"/>
</dbReference>
<reference evidence="16" key="2">
    <citation type="submission" date="2021-01" db="EMBL/GenBank/DDBJ databases">
        <authorList>
            <person name="Schikora-Tamarit M.A."/>
        </authorList>
    </citation>
    <scope>NUCLEOTIDE SEQUENCE</scope>
    <source>
        <strain evidence="16">CBS2887</strain>
    </source>
</reference>
<comment type="subcellular location">
    <subcellularLocation>
        <location evidence="1">Nucleus</location>
    </subcellularLocation>
</comment>
<evidence type="ECO:0000256" key="3">
    <source>
        <dbReference type="ARBA" id="ARBA00011524"/>
    </source>
</evidence>
<accession>A0A9P8PWB4</accession>
<keyword evidence="6" id="KW-0677">Repeat</keyword>
<evidence type="ECO:0000256" key="12">
    <source>
        <dbReference type="SAM" id="MobiDB-lite"/>
    </source>
</evidence>
<dbReference type="Pfam" id="PF23233">
    <property type="entry name" value="HAT_Syf1_CNRKL1_N"/>
    <property type="match status" value="1"/>
</dbReference>
<dbReference type="Gene3D" id="1.25.40.10">
    <property type="entry name" value="Tetratricopeptide repeat domain"/>
    <property type="match status" value="3"/>
</dbReference>
<evidence type="ECO:0000259" key="13">
    <source>
        <dbReference type="Pfam" id="PF23220"/>
    </source>
</evidence>
<dbReference type="OrthoDB" id="10067343at2759"/>
<dbReference type="FunFam" id="1.25.40.10:FF:000137">
    <property type="entry name" value="Pre-mRNA-splicing factor syf1"/>
    <property type="match status" value="1"/>
</dbReference>
<organism evidence="16 17">
    <name type="scientific">Wickerhamomyces pijperi</name>
    <name type="common">Yeast</name>
    <name type="synonym">Pichia pijperi</name>
    <dbReference type="NCBI Taxonomy" id="599730"/>
    <lineage>
        <taxon>Eukaryota</taxon>
        <taxon>Fungi</taxon>
        <taxon>Dikarya</taxon>
        <taxon>Ascomycota</taxon>
        <taxon>Saccharomycotina</taxon>
        <taxon>Saccharomycetes</taxon>
        <taxon>Phaffomycetales</taxon>
        <taxon>Wickerhamomycetaceae</taxon>
        <taxon>Wickerhamomyces</taxon>
    </lineage>
</organism>
<dbReference type="InterPro" id="IPR045075">
    <property type="entry name" value="Syf1-like"/>
</dbReference>
<dbReference type="AlphaFoldDB" id="A0A9P8PWB4"/>
<dbReference type="PANTHER" id="PTHR11246:SF5">
    <property type="entry name" value="PRE-MRNA-SPLICING FACTOR SYF1"/>
    <property type="match status" value="1"/>
</dbReference>
<evidence type="ECO:0000256" key="4">
    <source>
        <dbReference type="ARBA" id="ARBA00022664"/>
    </source>
</evidence>
<keyword evidence="7" id="KW-0508">mRNA splicing</keyword>
<evidence type="ECO:0000256" key="2">
    <source>
        <dbReference type="ARBA" id="ARBA00008644"/>
    </source>
</evidence>
<evidence type="ECO:0000256" key="5">
    <source>
        <dbReference type="ARBA" id="ARBA00022728"/>
    </source>
</evidence>
<keyword evidence="17" id="KW-1185">Reference proteome</keyword>
<protein>
    <recommendedName>
        <fullName evidence="10">Pre-mRNA-splicing factor SYF1</fullName>
    </recommendedName>
    <alternativeName>
        <fullName evidence="11">Pre-mRNA-splicing factor syf1</fullName>
    </alternativeName>
</protein>
<evidence type="ECO:0000259" key="14">
    <source>
        <dbReference type="Pfam" id="PF23231"/>
    </source>
</evidence>
<keyword evidence="8" id="KW-0539">Nucleus</keyword>
<evidence type="ECO:0000256" key="1">
    <source>
        <dbReference type="ARBA" id="ARBA00004123"/>
    </source>
</evidence>
<dbReference type="GO" id="GO:0000974">
    <property type="term" value="C:Prp19 complex"/>
    <property type="evidence" value="ECO:0007669"/>
    <property type="project" value="TreeGrafter"/>
</dbReference>
<evidence type="ECO:0000256" key="11">
    <source>
        <dbReference type="ARBA" id="ARBA00067212"/>
    </source>
</evidence>
<comment type="function">
    <text evidence="9">Involved in pre-mRNA splicing and cell cycle progression.</text>
</comment>
<dbReference type="InterPro" id="IPR003107">
    <property type="entry name" value="HAT"/>
</dbReference>
<evidence type="ECO:0000256" key="8">
    <source>
        <dbReference type="ARBA" id="ARBA00023242"/>
    </source>
</evidence>
<dbReference type="InterPro" id="IPR056350">
    <property type="entry name" value="HAT_Syf1_central"/>
</dbReference>
<proteinExistence type="inferred from homology"/>
<dbReference type="SUPFAM" id="SSF48452">
    <property type="entry name" value="TPR-like"/>
    <property type="match status" value="2"/>
</dbReference>
<dbReference type="GO" id="GO:0000349">
    <property type="term" value="P:generation of catalytic spliceosome for first transesterification step"/>
    <property type="evidence" value="ECO:0007669"/>
    <property type="project" value="TreeGrafter"/>
</dbReference>
<sequence length="790" mass="92546">MTTRHTLDSHLILPTDLPFEHQLQATPTDESLWIQYANTKDTTSSTQLEKCYILRRALSKIPHSEKIWMAYLEERVGLLRGLNPIVGEHRDDFGKVKEEFELCLSYLRESLDIWEAYLSFLERMGDFQSRRAVLNQMLKILPLEKHEFVWRKLLEFADEVKGKIATSIYSRYLIYKPFELELVLEKFIEFDAVPQALKLLEQILNDDTFVSQQDKTPWDYFSECLDLLTQSPTEYFGLTDTFIRQGLIKFPTQYAELFVTLAQHYREVDFQKTKSIYQEALSHVKSLQQFTIIFESFTNALESEINKLMNITQGTPSDSTNSASTQLDINLQILETLLDQQPYLISDIKLRASPNDVSLWLDRITLVPDTQIELKLQTYVKAITTIKPEHSTPGLSQIWLGYSRVYEDYDDLQTAREILDRAVKVSYNNIDELVEVWLGWSSMELRRDDLETALRVMEVATRIPEDFKTIKIDDLKLSVQKRLFKSVKLWSFYLDLKESLVEDDTGVKETCALYEKLFELRIITPLILINYASFLSDQDRYEQSFRIYERGVKLFTYPVVFEIWNVYLVKLLSRDPSLERVREVFDRALEGSPGEFLKVYVTMYSDYEFKHGSFDKSIKILKTSIDKIPNEDKLEIFINILTKYQQHDQLNQIRETYQDIVTIIPLTKCLTYLKDFIHFETELKEYTRVRELYQYALSQLRSRPLIDDLFNSWSDFEVSVGDKSSYKQMLKFKRQIEESFELKDVDYQEQDIGFVKSSDGPKVSSINASEDKSSSSGAVNPDVIDIDLDI</sequence>
<feature type="domain" description="Pre-mRNA-splicing factor SYF1 central HAT repeats" evidence="13">
    <location>
        <begin position="183"/>
        <end position="386"/>
    </location>
</feature>
<comment type="caution">
    <text evidence="16">The sequence shown here is derived from an EMBL/GenBank/DDBJ whole genome shotgun (WGS) entry which is preliminary data.</text>
</comment>
<evidence type="ECO:0000256" key="10">
    <source>
        <dbReference type="ARBA" id="ARBA00039472"/>
    </source>
</evidence>
<evidence type="ECO:0000256" key="9">
    <source>
        <dbReference type="ARBA" id="ARBA00037272"/>
    </source>
</evidence>
<dbReference type="GO" id="GO:0071014">
    <property type="term" value="C:post-mRNA release spliceosomal complex"/>
    <property type="evidence" value="ECO:0007669"/>
    <property type="project" value="TreeGrafter"/>
</dbReference>
<dbReference type="GO" id="GO:0071007">
    <property type="term" value="C:U2-type catalytic step 2 spliceosome"/>
    <property type="evidence" value="ECO:0007669"/>
    <property type="project" value="TreeGrafter"/>
</dbReference>
<feature type="domain" description="Pre-mRNA-splicing factor Syf1-like N-terminal HAT-repeats" evidence="15">
    <location>
        <begin position="16"/>
        <end position="177"/>
    </location>
</feature>
<dbReference type="InterPro" id="IPR011990">
    <property type="entry name" value="TPR-like_helical_dom_sf"/>
</dbReference>
<dbReference type="PANTHER" id="PTHR11246">
    <property type="entry name" value="PRE-MRNA SPLICING FACTOR"/>
    <property type="match status" value="1"/>
</dbReference>
<dbReference type="InterPro" id="IPR055433">
    <property type="entry name" value="HAT_Syf1-like_N"/>
</dbReference>